<dbReference type="Proteomes" id="UP001482620">
    <property type="component" value="Unassembled WGS sequence"/>
</dbReference>
<keyword evidence="3 4" id="KW-0539">Nucleus</keyword>
<dbReference type="InterPro" id="IPR030456">
    <property type="entry name" value="TF_fork_head_CS_2"/>
</dbReference>
<reference evidence="7 8" key="1">
    <citation type="submission" date="2021-06" db="EMBL/GenBank/DDBJ databases">
        <authorList>
            <person name="Palmer J.M."/>
        </authorList>
    </citation>
    <scope>NUCLEOTIDE SEQUENCE [LARGE SCALE GENOMIC DNA]</scope>
    <source>
        <strain evidence="8">if_2019</strain>
        <tissue evidence="7">Muscle</tissue>
    </source>
</reference>
<dbReference type="PROSITE" id="PS50039">
    <property type="entry name" value="FORK_HEAD_3"/>
    <property type="match status" value="1"/>
</dbReference>
<evidence type="ECO:0000313" key="8">
    <source>
        <dbReference type="Proteomes" id="UP001482620"/>
    </source>
</evidence>
<feature type="compositionally biased region" description="Basic and acidic residues" evidence="5">
    <location>
        <begin position="88"/>
        <end position="104"/>
    </location>
</feature>
<dbReference type="Gene3D" id="1.10.10.10">
    <property type="entry name" value="Winged helix-like DNA-binding domain superfamily/Winged helix DNA-binding domain"/>
    <property type="match status" value="1"/>
</dbReference>
<dbReference type="PROSITE" id="PS00658">
    <property type="entry name" value="FORK_HEAD_2"/>
    <property type="match status" value="1"/>
</dbReference>
<proteinExistence type="predicted"/>
<keyword evidence="8" id="KW-1185">Reference proteome</keyword>
<dbReference type="CDD" id="cd20035">
    <property type="entry name" value="FH_FOXQ2-like"/>
    <property type="match status" value="1"/>
</dbReference>
<feature type="DNA-binding region" description="Fork-head" evidence="4">
    <location>
        <begin position="128"/>
        <end position="221"/>
    </location>
</feature>
<feature type="compositionally biased region" description="Polar residues" evidence="5">
    <location>
        <begin position="48"/>
        <end position="65"/>
    </location>
</feature>
<dbReference type="SMART" id="SM00339">
    <property type="entry name" value="FH"/>
    <property type="match status" value="1"/>
</dbReference>
<dbReference type="PANTHER" id="PTHR11829">
    <property type="entry name" value="FORKHEAD BOX PROTEIN"/>
    <property type="match status" value="1"/>
</dbReference>
<evidence type="ECO:0000259" key="6">
    <source>
        <dbReference type="PROSITE" id="PS50039"/>
    </source>
</evidence>
<evidence type="ECO:0000256" key="3">
    <source>
        <dbReference type="ARBA" id="ARBA00023242"/>
    </source>
</evidence>
<dbReference type="InterPro" id="IPR047519">
    <property type="entry name" value="FH_FOXQ2-like"/>
</dbReference>
<dbReference type="PRINTS" id="PR00053">
    <property type="entry name" value="FORKHEAD"/>
</dbReference>
<keyword evidence="2 4" id="KW-0238">DNA-binding</keyword>
<evidence type="ECO:0000256" key="4">
    <source>
        <dbReference type="PROSITE-ProRule" id="PRU00089"/>
    </source>
</evidence>
<sequence>MSLEDPNSELTMENRNSLNGSRDRLGLSFTIDYLLFNSGVKGSKGEVTASSAAEQTESNMLNDQNPELKEVDIRHDVQGMRPQELDLDGGRSKTSEEEWDKEQHEEGEEEVTTTTTPTSCSSEKPSDKPNQSYIALISKAILASEEKKLLLCDIYQWIMDHYPYFKSKDKNWRNSVRHNLSLNDCFIKAGRSDNGKGHFWAIHPANYQDFSKGDYHCRRARRRVRRVAGQIRLSSLTSPYHPATALALPHRMTCWWCPQVPTHPLSCLAPRFYWPWSSMQPQVGLHLGLNPSVP</sequence>
<dbReference type="InterPro" id="IPR050211">
    <property type="entry name" value="FOX_domain-containing"/>
</dbReference>
<accession>A0ABV0UYY3</accession>
<dbReference type="PANTHER" id="PTHR11829:SF142">
    <property type="entry name" value="FORK-HEAD DOMAIN-CONTAINING PROTEIN"/>
    <property type="match status" value="1"/>
</dbReference>
<dbReference type="SUPFAM" id="SSF46785">
    <property type="entry name" value="Winged helix' DNA-binding domain"/>
    <property type="match status" value="1"/>
</dbReference>
<feature type="compositionally biased region" description="Polar residues" evidence="5">
    <location>
        <begin position="8"/>
        <end position="20"/>
    </location>
</feature>
<name>A0ABV0UYY3_9TELE</name>
<protein>
    <recommendedName>
        <fullName evidence="6">Fork-head domain-containing protein</fullName>
    </recommendedName>
</protein>
<dbReference type="InterPro" id="IPR036390">
    <property type="entry name" value="WH_DNA-bd_sf"/>
</dbReference>
<evidence type="ECO:0000256" key="1">
    <source>
        <dbReference type="ARBA" id="ARBA00004123"/>
    </source>
</evidence>
<gene>
    <name evidence="7" type="ORF">ILYODFUR_000150</name>
</gene>
<evidence type="ECO:0000313" key="7">
    <source>
        <dbReference type="EMBL" id="MEQ2250382.1"/>
    </source>
</evidence>
<dbReference type="EMBL" id="JAHRIQ010092690">
    <property type="protein sequence ID" value="MEQ2250382.1"/>
    <property type="molecule type" value="Genomic_DNA"/>
</dbReference>
<feature type="compositionally biased region" description="Basic and acidic residues" evidence="5">
    <location>
        <begin position="66"/>
        <end position="78"/>
    </location>
</feature>
<comment type="caution">
    <text evidence="7">The sequence shown here is derived from an EMBL/GenBank/DDBJ whole genome shotgun (WGS) entry which is preliminary data.</text>
</comment>
<organism evidence="7 8">
    <name type="scientific">Ilyodon furcidens</name>
    <name type="common">goldbreast splitfin</name>
    <dbReference type="NCBI Taxonomy" id="33524"/>
    <lineage>
        <taxon>Eukaryota</taxon>
        <taxon>Metazoa</taxon>
        <taxon>Chordata</taxon>
        <taxon>Craniata</taxon>
        <taxon>Vertebrata</taxon>
        <taxon>Euteleostomi</taxon>
        <taxon>Actinopterygii</taxon>
        <taxon>Neopterygii</taxon>
        <taxon>Teleostei</taxon>
        <taxon>Neoteleostei</taxon>
        <taxon>Acanthomorphata</taxon>
        <taxon>Ovalentaria</taxon>
        <taxon>Atherinomorphae</taxon>
        <taxon>Cyprinodontiformes</taxon>
        <taxon>Goodeidae</taxon>
        <taxon>Ilyodon</taxon>
    </lineage>
</organism>
<feature type="region of interest" description="Disordered" evidence="5">
    <location>
        <begin position="42"/>
        <end position="128"/>
    </location>
</feature>
<evidence type="ECO:0000256" key="5">
    <source>
        <dbReference type="SAM" id="MobiDB-lite"/>
    </source>
</evidence>
<feature type="region of interest" description="Disordered" evidence="5">
    <location>
        <begin position="1"/>
        <end position="23"/>
    </location>
</feature>
<dbReference type="InterPro" id="IPR001766">
    <property type="entry name" value="Fork_head_dom"/>
</dbReference>
<comment type="subcellular location">
    <subcellularLocation>
        <location evidence="1 4">Nucleus</location>
    </subcellularLocation>
</comment>
<evidence type="ECO:0000256" key="2">
    <source>
        <dbReference type="ARBA" id="ARBA00023125"/>
    </source>
</evidence>
<dbReference type="Pfam" id="PF00250">
    <property type="entry name" value="Forkhead"/>
    <property type="match status" value="1"/>
</dbReference>
<feature type="compositionally biased region" description="Low complexity" evidence="5">
    <location>
        <begin position="112"/>
        <end position="123"/>
    </location>
</feature>
<feature type="domain" description="Fork-head" evidence="6">
    <location>
        <begin position="128"/>
        <end position="221"/>
    </location>
</feature>
<dbReference type="InterPro" id="IPR036388">
    <property type="entry name" value="WH-like_DNA-bd_sf"/>
</dbReference>